<dbReference type="PANTHER" id="PTHR44757:SF2">
    <property type="entry name" value="BIOFILM ARCHITECTURE MAINTENANCE PROTEIN MBAA"/>
    <property type="match status" value="1"/>
</dbReference>
<dbReference type="AlphaFoldDB" id="A0A3N7HS94"/>
<reference evidence="2 3" key="2">
    <citation type="submission" date="2018-12" db="EMBL/GenBank/DDBJ databases">
        <title>Rhizobacter gummiphilus sp. nov., a rubber-degrading bacterium isolated from the soil of a botanical garden in Japan.</title>
        <authorList>
            <person name="Shunsuke S.S."/>
        </authorList>
    </citation>
    <scope>NUCLEOTIDE SEQUENCE [LARGE SCALE GENOMIC DNA]</scope>
    <source>
        <strain evidence="2 3">S-16</strain>
    </source>
</reference>
<dbReference type="SUPFAM" id="SSF55073">
    <property type="entry name" value="Nucleotide cyclase"/>
    <property type="match status" value="1"/>
</dbReference>
<name>A0A3N7HS94_9BURK</name>
<dbReference type="PROSITE" id="PS50887">
    <property type="entry name" value="GGDEF"/>
    <property type="match status" value="1"/>
</dbReference>
<keyword evidence="3" id="KW-1185">Reference proteome</keyword>
<dbReference type="OrthoDB" id="8929028at2"/>
<dbReference type="SUPFAM" id="SSF55785">
    <property type="entry name" value="PYP-like sensor domain (PAS domain)"/>
    <property type="match status" value="1"/>
</dbReference>
<accession>A0A3N7HS94</accession>
<dbReference type="Pfam" id="PF00990">
    <property type="entry name" value="GGDEF"/>
    <property type="match status" value="1"/>
</dbReference>
<gene>
    <name evidence="2" type="ORF">DZC73_09875</name>
</gene>
<dbReference type="InterPro" id="IPR000014">
    <property type="entry name" value="PAS"/>
</dbReference>
<proteinExistence type="predicted"/>
<reference evidence="2 3" key="1">
    <citation type="submission" date="2018-08" db="EMBL/GenBank/DDBJ databases">
        <authorList>
            <person name="Khan S.A."/>
            <person name="Jeon C.O."/>
            <person name="Chun B.H."/>
            <person name="Jeong S.E."/>
        </authorList>
    </citation>
    <scope>NUCLEOTIDE SEQUENCE [LARGE SCALE GENOMIC DNA]</scope>
    <source>
        <strain evidence="2 3">S-16</strain>
    </source>
</reference>
<dbReference type="RefSeq" id="WP_124540052.1">
    <property type="nucleotide sequence ID" value="NZ_QUSW01000002.1"/>
</dbReference>
<dbReference type="SMART" id="SM00086">
    <property type="entry name" value="PAC"/>
    <property type="match status" value="1"/>
</dbReference>
<comment type="caution">
    <text evidence="2">The sequence shown here is derived from an EMBL/GenBank/DDBJ whole genome shotgun (WGS) entry which is preliminary data.</text>
</comment>
<dbReference type="InterPro" id="IPR035965">
    <property type="entry name" value="PAS-like_dom_sf"/>
</dbReference>
<dbReference type="NCBIfam" id="TIGR00254">
    <property type="entry name" value="GGDEF"/>
    <property type="match status" value="1"/>
</dbReference>
<protein>
    <submittedName>
        <fullName evidence="2">Diguanylate cyclase</fullName>
    </submittedName>
</protein>
<sequence>MDTKTRPELIAGEAGALLRLRALLDHAPLATAFVRNQRFEVVSDAMNHLFGHEDGAGLAGQGVAGSHVSPAAHSMQNERMATAFAAGRPLDEEVEFVRRDGSRFWGRLQAQPVQWTAQDDDTMWIVEDVTLARQQRLQPRWGSRHDPVTELANLREFERRVADHVGSQRRLPVSVLWVDIDRFAEVTSRFEPEAADRFLYLLGRLLVSKTRASDVVARLEHDRFGILLPECDQHYAQFVGEKLRSSVAAYRLRWGVQSTKVKCCVGVVQLHRSLDTVESVLDAARSACDVAKQAGGDSVRLFVPHSTGDTQMADLA</sequence>
<dbReference type="InterPro" id="IPR001610">
    <property type="entry name" value="PAC"/>
</dbReference>
<dbReference type="NCBIfam" id="TIGR00229">
    <property type="entry name" value="sensory_box"/>
    <property type="match status" value="1"/>
</dbReference>
<organism evidence="2 3">
    <name type="scientific">Piscinibacter terrae</name>
    <dbReference type="NCBI Taxonomy" id="2496871"/>
    <lineage>
        <taxon>Bacteria</taxon>
        <taxon>Pseudomonadati</taxon>
        <taxon>Pseudomonadota</taxon>
        <taxon>Betaproteobacteria</taxon>
        <taxon>Burkholderiales</taxon>
        <taxon>Sphaerotilaceae</taxon>
        <taxon>Piscinibacter</taxon>
    </lineage>
</organism>
<evidence type="ECO:0000259" key="1">
    <source>
        <dbReference type="PROSITE" id="PS50887"/>
    </source>
</evidence>
<evidence type="ECO:0000313" key="2">
    <source>
        <dbReference type="EMBL" id="RQP25147.1"/>
    </source>
</evidence>
<dbReference type="Gene3D" id="3.30.70.270">
    <property type="match status" value="1"/>
</dbReference>
<dbReference type="InterPro" id="IPR029787">
    <property type="entry name" value="Nucleotide_cyclase"/>
</dbReference>
<dbReference type="InterPro" id="IPR043128">
    <property type="entry name" value="Rev_trsase/Diguanyl_cyclase"/>
</dbReference>
<feature type="domain" description="GGDEF" evidence="1">
    <location>
        <begin position="171"/>
        <end position="304"/>
    </location>
</feature>
<dbReference type="Gene3D" id="3.30.450.20">
    <property type="entry name" value="PAS domain"/>
    <property type="match status" value="1"/>
</dbReference>
<dbReference type="CDD" id="cd01949">
    <property type="entry name" value="GGDEF"/>
    <property type="match status" value="1"/>
</dbReference>
<dbReference type="PANTHER" id="PTHR44757">
    <property type="entry name" value="DIGUANYLATE CYCLASE DGCP"/>
    <property type="match status" value="1"/>
</dbReference>
<dbReference type="Proteomes" id="UP000267464">
    <property type="component" value="Unassembled WGS sequence"/>
</dbReference>
<dbReference type="EMBL" id="QUSW01000002">
    <property type="protein sequence ID" value="RQP25147.1"/>
    <property type="molecule type" value="Genomic_DNA"/>
</dbReference>
<dbReference type="Pfam" id="PF13426">
    <property type="entry name" value="PAS_9"/>
    <property type="match status" value="1"/>
</dbReference>
<evidence type="ECO:0000313" key="3">
    <source>
        <dbReference type="Proteomes" id="UP000267464"/>
    </source>
</evidence>
<dbReference type="InterPro" id="IPR000160">
    <property type="entry name" value="GGDEF_dom"/>
</dbReference>
<dbReference type="InterPro" id="IPR052155">
    <property type="entry name" value="Biofilm_reg_signaling"/>
</dbReference>
<dbReference type="SMART" id="SM00267">
    <property type="entry name" value="GGDEF"/>
    <property type="match status" value="1"/>
</dbReference>